<keyword evidence="13 18" id="KW-0472">Membrane</keyword>
<reference evidence="22 23" key="1">
    <citation type="submission" date="2019-04" db="EMBL/GenBank/DDBJ databases">
        <title>Geobacter ruber sp. nov., ferric-reducing bacteria isolated from paddy soil.</title>
        <authorList>
            <person name="Xu Z."/>
            <person name="Masuda Y."/>
            <person name="Itoh H."/>
            <person name="Senoo K."/>
        </authorList>
    </citation>
    <scope>NUCLEOTIDE SEQUENCE [LARGE SCALE GENOMIC DNA]</scope>
    <source>
        <strain evidence="22 23">Red88</strain>
    </source>
</reference>
<dbReference type="InterPro" id="IPR001505">
    <property type="entry name" value="Copper_CuA"/>
</dbReference>
<keyword evidence="3 16" id="KW-0813">Transport</keyword>
<dbReference type="InterPro" id="IPR009056">
    <property type="entry name" value="Cyt_c-like_dom"/>
</dbReference>
<dbReference type="InterPro" id="IPR036257">
    <property type="entry name" value="Cyt_c_oxidase_su2_TM_sf"/>
</dbReference>
<keyword evidence="9 16" id="KW-0249">Electron transport</keyword>
<keyword evidence="12 17" id="KW-0186">Copper</keyword>
<dbReference type="EC" id="7.1.1.9" evidence="17"/>
<keyword evidence="5 16" id="KW-0679">Respiratory chain</keyword>
<dbReference type="PANTHER" id="PTHR22888">
    <property type="entry name" value="CYTOCHROME C OXIDASE, SUBUNIT II"/>
    <property type="match status" value="1"/>
</dbReference>
<keyword evidence="4 15" id="KW-0349">Heme</keyword>
<name>A0A5A9XMV1_9BACT</name>
<evidence type="ECO:0000313" key="22">
    <source>
        <dbReference type="EMBL" id="KAA0893479.1"/>
    </source>
</evidence>
<dbReference type="Proteomes" id="UP000324298">
    <property type="component" value="Unassembled WGS sequence"/>
</dbReference>
<comment type="catalytic activity">
    <reaction evidence="17">
        <text>4 Fe(II)-[cytochrome c] + O2 + 8 H(+)(in) = 4 Fe(III)-[cytochrome c] + 2 H2O + 4 H(+)(out)</text>
        <dbReference type="Rhea" id="RHEA:11436"/>
        <dbReference type="Rhea" id="RHEA-COMP:10350"/>
        <dbReference type="Rhea" id="RHEA-COMP:14399"/>
        <dbReference type="ChEBI" id="CHEBI:15377"/>
        <dbReference type="ChEBI" id="CHEBI:15378"/>
        <dbReference type="ChEBI" id="CHEBI:15379"/>
        <dbReference type="ChEBI" id="CHEBI:29033"/>
        <dbReference type="ChEBI" id="CHEBI:29034"/>
        <dbReference type="EC" id="7.1.1.9"/>
    </reaction>
</comment>
<dbReference type="GO" id="GO:0004129">
    <property type="term" value="F:cytochrome-c oxidase activity"/>
    <property type="evidence" value="ECO:0007669"/>
    <property type="project" value="UniProtKB-EC"/>
</dbReference>
<dbReference type="RefSeq" id="WP_149306794.1">
    <property type="nucleotide sequence ID" value="NZ_SRSD01000003.1"/>
</dbReference>
<dbReference type="OrthoDB" id="9781261at2"/>
<dbReference type="SUPFAM" id="SSF81464">
    <property type="entry name" value="Cytochrome c oxidase subunit II-like, transmembrane region"/>
    <property type="match status" value="1"/>
</dbReference>
<evidence type="ECO:0000256" key="13">
    <source>
        <dbReference type="ARBA" id="ARBA00023136"/>
    </source>
</evidence>
<evidence type="ECO:0000256" key="11">
    <source>
        <dbReference type="ARBA" id="ARBA00023004"/>
    </source>
</evidence>
<evidence type="ECO:0000256" key="8">
    <source>
        <dbReference type="ARBA" id="ARBA00022967"/>
    </source>
</evidence>
<evidence type="ECO:0000259" key="20">
    <source>
        <dbReference type="PROSITE" id="PS50999"/>
    </source>
</evidence>
<dbReference type="SUPFAM" id="SSF49503">
    <property type="entry name" value="Cupredoxins"/>
    <property type="match status" value="1"/>
</dbReference>
<evidence type="ECO:0000256" key="16">
    <source>
        <dbReference type="RuleBase" id="RU000456"/>
    </source>
</evidence>
<protein>
    <recommendedName>
        <fullName evidence="17">Cytochrome c oxidase subunit 2</fullName>
        <ecNumber evidence="17">7.1.1.9</ecNumber>
    </recommendedName>
</protein>
<dbReference type="PROSITE" id="PS50857">
    <property type="entry name" value="COX2_CUA"/>
    <property type="match status" value="1"/>
</dbReference>
<keyword evidence="11 15" id="KW-0408">Iron</keyword>
<dbReference type="PROSITE" id="PS50999">
    <property type="entry name" value="COX2_TM"/>
    <property type="match status" value="1"/>
</dbReference>
<sequence length="403" mass="44068">MNSAYLTTTTEAIDPVFMFIFGACLVLLVGITAAMVFFVVRYHRSRAPEPTSQATGNLWLEVVWIVLPTLLVLVMFYYGWAGYLALRNVPKGAMEVTATARMWSWSFAYANGRTSAKLYVPVNKPVRVELVSRDVIHGFYLPAFRVKRDVVPGMKNYAWFVATKPGSYDLFCSQYCGTGHSAMITTVEALPEAEFAAWLEQRTGKGELPGHELLEKHGCLGCHTLDGTPGVGPTLKGIWGRSETVLSNGAERHISVDEAYLRRSLLEPNADVVKGFQPIMPPFAGVLTEAEVKAIIVYLRTGGAAAPKLDGRKLAQEKGCLACHSLDGRRGVGPTFKGLFGSRVTVLRGKTKTIVTADEGYLRESIRQPGAAVVEGFQAIMPTDPDLSDDEVTALVEFIEGLR</sequence>
<evidence type="ECO:0000256" key="18">
    <source>
        <dbReference type="SAM" id="Phobius"/>
    </source>
</evidence>
<dbReference type="Pfam" id="PF00034">
    <property type="entry name" value="Cytochrom_C"/>
    <property type="match status" value="1"/>
</dbReference>
<evidence type="ECO:0000256" key="15">
    <source>
        <dbReference type="PROSITE-ProRule" id="PRU00433"/>
    </source>
</evidence>
<evidence type="ECO:0000256" key="4">
    <source>
        <dbReference type="ARBA" id="ARBA00022617"/>
    </source>
</evidence>
<comment type="cofactor">
    <cofactor evidence="17">
        <name>Cu cation</name>
        <dbReference type="ChEBI" id="CHEBI:23378"/>
    </cofactor>
    <text evidence="17">Binds a copper A center.</text>
</comment>
<dbReference type="GO" id="GO:0020037">
    <property type="term" value="F:heme binding"/>
    <property type="evidence" value="ECO:0007669"/>
    <property type="project" value="InterPro"/>
</dbReference>
<keyword evidence="10 18" id="KW-1133">Transmembrane helix</keyword>
<dbReference type="GO" id="GO:0016491">
    <property type="term" value="F:oxidoreductase activity"/>
    <property type="evidence" value="ECO:0007669"/>
    <property type="project" value="UniProtKB-KW"/>
</dbReference>
<dbReference type="CDD" id="cd13915">
    <property type="entry name" value="CuRO_HCO_II_like_2"/>
    <property type="match status" value="1"/>
</dbReference>
<dbReference type="InterPro" id="IPR002429">
    <property type="entry name" value="CcO_II-like_C"/>
</dbReference>
<dbReference type="EMBL" id="SRSD01000003">
    <property type="protein sequence ID" value="KAA0893479.1"/>
    <property type="molecule type" value="Genomic_DNA"/>
</dbReference>
<dbReference type="PANTHER" id="PTHR22888:SF9">
    <property type="entry name" value="CYTOCHROME C OXIDASE SUBUNIT 2"/>
    <property type="match status" value="1"/>
</dbReference>
<feature type="domain" description="Cytochrome oxidase subunit II copper A binding" evidence="19">
    <location>
        <begin position="91"/>
        <end position="201"/>
    </location>
</feature>
<evidence type="ECO:0000313" key="23">
    <source>
        <dbReference type="Proteomes" id="UP000324298"/>
    </source>
</evidence>
<comment type="similarity">
    <text evidence="2 16">Belongs to the cytochrome c oxidase subunit 2 family.</text>
</comment>
<evidence type="ECO:0000256" key="14">
    <source>
        <dbReference type="ARBA" id="ARBA00024688"/>
    </source>
</evidence>
<keyword evidence="23" id="KW-1185">Reference proteome</keyword>
<comment type="function">
    <text evidence="14 17">Subunits I and II form the functional core of the enzyme complex. Electrons originating in cytochrome c are transferred via heme a and Cu(A) to the binuclear center formed by heme a3 and Cu(B).</text>
</comment>
<dbReference type="Gene3D" id="1.10.287.90">
    <property type="match status" value="1"/>
</dbReference>
<dbReference type="AlphaFoldDB" id="A0A5A9XMV1"/>
<evidence type="ECO:0000256" key="10">
    <source>
        <dbReference type="ARBA" id="ARBA00022989"/>
    </source>
</evidence>
<keyword evidence="6 16" id="KW-0812">Transmembrane</keyword>
<evidence type="ECO:0000259" key="19">
    <source>
        <dbReference type="PROSITE" id="PS50857"/>
    </source>
</evidence>
<evidence type="ECO:0000256" key="6">
    <source>
        <dbReference type="ARBA" id="ARBA00022692"/>
    </source>
</evidence>
<evidence type="ECO:0000259" key="21">
    <source>
        <dbReference type="PROSITE" id="PS51007"/>
    </source>
</evidence>
<feature type="domain" description="Cytochrome oxidase subunit II transmembrane region profile" evidence="20">
    <location>
        <begin position="1"/>
        <end position="90"/>
    </location>
</feature>
<dbReference type="Gene3D" id="2.60.40.420">
    <property type="entry name" value="Cupredoxins - blue copper proteins"/>
    <property type="match status" value="1"/>
</dbReference>
<gene>
    <name evidence="22" type="primary">coxB</name>
    <name evidence="22" type="ORF">ET418_06640</name>
</gene>
<dbReference type="PRINTS" id="PR01166">
    <property type="entry name" value="CYCOXIDASEII"/>
</dbReference>
<dbReference type="PROSITE" id="PS00078">
    <property type="entry name" value="COX2"/>
    <property type="match status" value="1"/>
</dbReference>
<feature type="domain" description="Cytochrome c" evidence="21">
    <location>
        <begin position="306"/>
        <end position="403"/>
    </location>
</feature>
<evidence type="ECO:0000256" key="5">
    <source>
        <dbReference type="ARBA" id="ARBA00022660"/>
    </source>
</evidence>
<dbReference type="InterPro" id="IPR008972">
    <property type="entry name" value="Cupredoxin"/>
</dbReference>
<dbReference type="InterPro" id="IPR011759">
    <property type="entry name" value="Cyt_c_oxidase_su2_TM_dom"/>
</dbReference>
<dbReference type="Gene3D" id="1.10.760.10">
    <property type="entry name" value="Cytochrome c-like domain"/>
    <property type="match status" value="2"/>
</dbReference>
<dbReference type="GO" id="GO:0005886">
    <property type="term" value="C:plasma membrane"/>
    <property type="evidence" value="ECO:0007669"/>
    <property type="project" value="UniProtKB-SubCell"/>
</dbReference>
<evidence type="ECO:0000256" key="1">
    <source>
        <dbReference type="ARBA" id="ARBA00004141"/>
    </source>
</evidence>
<dbReference type="PROSITE" id="PS51007">
    <property type="entry name" value="CYTC"/>
    <property type="match status" value="2"/>
</dbReference>
<evidence type="ECO:0000256" key="7">
    <source>
        <dbReference type="ARBA" id="ARBA00022723"/>
    </source>
</evidence>
<dbReference type="InterPro" id="IPR014222">
    <property type="entry name" value="Cyt_c_oxidase_su2"/>
</dbReference>
<accession>A0A5A9XMV1</accession>
<dbReference type="Pfam" id="PF02790">
    <property type="entry name" value="COX2_TM"/>
    <property type="match status" value="1"/>
</dbReference>
<evidence type="ECO:0000256" key="9">
    <source>
        <dbReference type="ARBA" id="ARBA00022982"/>
    </source>
</evidence>
<keyword evidence="22" id="KW-0560">Oxidoreductase</keyword>
<dbReference type="Pfam" id="PF00116">
    <property type="entry name" value="COX2"/>
    <property type="match status" value="1"/>
</dbReference>
<dbReference type="SUPFAM" id="SSF46626">
    <property type="entry name" value="Cytochrome c"/>
    <property type="match status" value="2"/>
</dbReference>
<keyword evidence="8" id="KW-1278">Translocase</keyword>
<evidence type="ECO:0000256" key="3">
    <source>
        <dbReference type="ARBA" id="ARBA00022448"/>
    </source>
</evidence>
<organism evidence="22 23">
    <name type="scientific">Oryzomonas rubra</name>
    <dbReference type="NCBI Taxonomy" id="2509454"/>
    <lineage>
        <taxon>Bacteria</taxon>
        <taxon>Pseudomonadati</taxon>
        <taxon>Thermodesulfobacteriota</taxon>
        <taxon>Desulfuromonadia</taxon>
        <taxon>Geobacterales</taxon>
        <taxon>Geobacteraceae</taxon>
        <taxon>Oryzomonas</taxon>
    </lineage>
</organism>
<evidence type="ECO:0000256" key="17">
    <source>
        <dbReference type="RuleBase" id="RU004024"/>
    </source>
</evidence>
<feature type="transmembrane region" description="Helical" evidence="18">
    <location>
        <begin position="58"/>
        <end position="80"/>
    </location>
</feature>
<keyword evidence="7 15" id="KW-0479">Metal-binding</keyword>
<dbReference type="Pfam" id="PF13442">
    <property type="entry name" value="Cytochrome_CBB3"/>
    <property type="match status" value="1"/>
</dbReference>
<dbReference type="InterPro" id="IPR036909">
    <property type="entry name" value="Cyt_c-like_dom_sf"/>
</dbReference>
<dbReference type="GO" id="GO:0005507">
    <property type="term" value="F:copper ion binding"/>
    <property type="evidence" value="ECO:0007669"/>
    <property type="project" value="InterPro"/>
</dbReference>
<evidence type="ECO:0000256" key="2">
    <source>
        <dbReference type="ARBA" id="ARBA00007866"/>
    </source>
</evidence>
<comment type="subcellular location">
    <subcellularLocation>
        <location evidence="16">Cell membrane</location>
        <topology evidence="16">Multi-pass membrane protein</topology>
    </subcellularLocation>
    <subcellularLocation>
        <location evidence="1">Membrane</location>
        <topology evidence="1">Multi-pass membrane protein</topology>
    </subcellularLocation>
</comment>
<dbReference type="GO" id="GO:0042773">
    <property type="term" value="P:ATP synthesis coupled electron transport"/>
    <property type="evidence" value="ECO:0007669"/>
    <property type="project" value="TreeGrafter"/>
</dbReference>
<feature type="transmembrane region" description="Helical" evidence="18">
    <location>
        <begin position="16"/>
        <end position="38"/>
    </location>
</feature>
<dbReference type="InterPro" id="IPR045187">
    <property type="entry name" value="CcO_II"/>
</dbReference>
<proteinExistence type="inferred from homology"/>
<dbReference type="NCBIfam" id="TIGR02866">
    <property type="entry name" value="CoxB"/>
    <property type="match status" value="1"/>
</dbReference>
<feature type="domain" description="Cytochrome c" evidence="21">
    <location>
        <begin position="205"/>
        <end position="303"/>
    </location>
</feature>
<evidence type="ECO:0000256" key="12">
    <source>
        <dbReference type="ARBA" id="ARBA00023008"/>
    </source>
</evidence>
<comment type="caution">
    <text evidence="22">The sequence shown here is derived from an EMBL/GenBank/DDBJ whole genome shotgun (WGS) entry which is preliminary data.</text>
</comment>